<feature type="signal peptide" evidence="1">
    <location>
        <begin position="1"/>
        <end position="25"/>
    </location>
</feature>
<evidence type="ECO:0000313" key="2">
    <source>
        <dbReference type="EMBL" id="CAE4580877.1"/>
    </source>
</evidence>
<feature type="chain" id="PRO_5030873532" evidence="1">
    <location>
        <begin position="26"/>
        <end position="340"/>
    </location>
</feature>
<gene>
    <name evidence="2" type="ORF">DBRI00130_LOCUS1494</name>
</gene>
<evidence type="ECO:0000256" key="1">
    <source>
        <dbReference type="SAM" id="SignalP"/>
    </source>
</evidence>
<sequence length="340" mass="37184">MTKYFIATTALVYLLATSNVRTAASFQITPQAASSVRSTQQSRFMTLSPLGSGAADAASTTTTEAASITTEETKALFYTFADSLLRIDPSSGTCCRSGCSGCSYLDEKTGDFMYEEYTSVEGEDVPAWIAPYDHSDVGRTMSKEAHLSKWSNLLFDSEDAKEVKKESFEEIITAAFAESNTASKIVSLVNNDGVEDDTTEVYEISAVSSPPSTEAIEALWGLLSPTPGLPVLTKSDIVKSLKTIQSSTSPITATKWGGAITYNAFSKALQSKASAIANGEWDGSGFIDYESMSIEDLQEIIDEREMRQIPKMKKFMIEELRFYDEHGRQGKRHPVNRKLS</sequence>
<accession>A0A7S4QGE6</accession>
<name>A0A7S4QGE6_9STRA</name>
<organism evidence="2">
    <name type="scientific">Ditylum brightwellii</name>
    <dbReference type="NCBI Taxonomy" id="49249"/>
    <lineage>
        <taxon>Eukaryota</taxon>
        <taxon>Sar</taxon>
        <taxon>Stramenopiles</taxon>
        <taxon>Ochrophyta</taxon>
        <taxon>Bacillariophyta</taxon>
        <taxon>Mediophyceae</taxon>
        <taxon>Lithodesmiophycidae</taxon>
        <taxon>Lithodesmiales</taxon>
        <taxon>Lithodesmiaceae</taxon>
        <taxon>Ditylum</taxon>
    </lineage>
</organism>
<keyword evidence="1" id="KW-0732">Signal</keyword>
<reference evidence="2" key="1">
    <citation type="submission" date="2021-01" db="EMBL/GenBank/DDBJ databases">
        <authorList>
            <person name="Corre E."/>
            <person name="Pelletier E."/>
            <person name="Niang G."/>
            <person name="Scheremetjew M."/>
            <person name="Finn R."/>
            <person name="Kale V."/>
            <person name="Holt S."/>
            <person name="Cochrane G."/>
            <person name="Meng A."/>
            <person name="Brown T."/>
            <person name="Cohen L."/>
        </authorList>
    </citation>
    <scope>NUCLEOTIDE SEQUENCE</scope>
    <source>
        <strain evidence="2">GSO104</strain>
    </source>
</reference>
<dbReference type="EMBL" id="HBNS01001861">
    <property type="protein sequence ID" value="CAE4580877.1"/>
    <property type="molecule type" value="Transcribed_RNA"/>
</dbReference>
<dbReference type="AlphaFoldDB" id="A0A7S4QGE6"/>
<protein>
    <submittedName>
        <fullName evidence="2">Uncharacterized protein</fullName>
    </submittedName>
</protein>
<proteinExistence type="predicted"/>